<dbReference type="PRINTS" id="PR02005">
    <property type="entry name" value="INSLNLIKEGF1"/>
</dbReference>
<dbReference type="GO" id="GO:0048009">
    <property type="term" value="P:insulin-like growth factor receptor signaling pathway"/>
    <property type="evidence" value="ECO:0007669"/>
    <property type="project" value="TreeGrafter"/>
</dbReference>
<dbReference type="SUPFAM" id="SSF56994">
    <property type="entry name" value="Insulin-like"/>
    <property type="match status" value="1"/>
</dbReference>
<dbReference type="SMART" id="SM00078">
    <property type="entry name" value="IlGF"/>
    <property type="match status" value="1"/>
</dbReference>
<dbReference type="Gene3D" id="1.10.100.10">
    <property type="entry name" value="Insulin-like"/>
    <property type="match status" value="1"/>
</dbReference>
<dbReference type="CDD" id="cd04368">
    <property type="entry name" value="IlGF"/>
    <property type="match status" value="1"/>
</dbReference>
<feature type="domain" description="Insulin-like" evidence="11">
    <location>
        <begin position="47"/>
        <end position="105"/>
    </location>
</feature>
<dbReference type="InterPro" id="IPR016179">
    <property type="entry name" value="Insulin-like"/>
</dbReference>
<dbReference type="GO" id="GO:0005615">
    <property type="term" value="C:extracellular space"/>
    <property type="evidence" value="ECO:0007669"/>
    <property type="project" value="InterPro"/>
</dbReference>
<comment type="subcellular location">
    <subcellularLocation>
        <location evidence="1 8">Secreted</location>
    </subcellularLocation>
</comment>
<dbReference type="PANTHER" id="PTHR46845:SF3">
    <property type="entry name" value="INSULIN-LIKE GROWTH FACTOR 1"/>
    <property type="match status" value="1"/>
</dbReference>
<dbReference type="InterPro" id="IPR022350">
    <property type="entry name" value="IGF-1/2"/>
</dbReference>
<keyword evidence="13" id="KW-1185">Reference proteome</keyword>
<dbReference type="AlphaFoldDB" id="A0A8C5B446"/>
<dbReference type="Pfam" id="PF00049">
    <property type="entry name" value="Insulin"/>
    <property type="match status" value="1"/>
</dbReference>
<dbReference type="GO" id="GO:0008083">
    <property type="term" value="F:growth factor activity"/>
    <property type="evidence" value="ECO:0007669"/>
    <property type="project" value="UniProtKB-KW"/>
</dbReference>
<evidence type="ECO:0000313" key="12">
    <source>
        <dbReference type="Ensembl" id="ENSGMOP00000041611.1"/>
    </source>
</evidence>
<dbReference type="PRINTS" id="PR02002">
    <property type="entry name" value="INSLNLIKEGF"/>
</dbReference>
<dbReference type="InterPro" id="IPR022352">
    <property type="entry name" value="Ins/IGF/rlx"/>
</dbReference>
<reference evidence="12" key="1">
    <citation type="submission" date="2025-08" db="UniProtKB">
        <authorList>
            <consortium name="Ensembl"/>
        </authorList>
    </citation>
    <scope>IDENTIFICATION</scope>
</reference>
<comment type="similarity">
    <text evidence="2 8">Belongs to the insulin family.</text>
</comment>
<evidence type="ECO:0000313" key="13">
    <source>
        <dbReference type="Proteomes" id="UP000694546"/>
    </source>
</evidence>
<dbReference type="GO" id="GO:0008283">
    <property type="term" value="P:cell population proliferation"/>
    <property type="evidence" value="ECO:0007669"/>
    <property type="project" value="TreeGrafter"/>
</dbReference>
<feature type="compositionally biased region" description="Basic and acidic residues" evidence="9">
    <location>
        <begin position="121"/>
        <end position="138"/>
    </location>
</feature>
<feature type="disulfide bond" evidence="7">
    <location>
        <begin position="91"/>
        <end position="96"/>
    </location>
</feature>
<protein>
    <submittedName>
        <fullName evidence="12">Insulin like growth factor 1</fullName>
    </submittedName>
</protein>
<dbReference type="GO" id="GO:0005159">
    <property type="term" value="F:insulin-like growth factor receptor binding"/>
    <property type="evidence" value="ECO:0007669"/>
    <property type="project" value="TreeGrafter"/>
</dbReference>
<gene>
    <name evidence="12" type="primary">IGF1</name>
</gene>
<feature type="chain" id="PRO_5034357855" evidence="10">
    <location>
        <begin position="45"/>
        <end position="277"/>
    </location>
</feature>
<dbReference type="GO" id="GO:0008284">
    <property type="term" value="P:positive regulation of cell population proliferation"/>
    <property type="evidence" value="ECO:0007669"/>
    <property type="project" value="TreeGrafter"/>
</dbReference>
<evidence type="ECO:0000256" key="1">
    <source>
        <dbReference type="ARBA" id="ARBA00004613"/>
    </source>
</evidence>
<sequence>MSSAPFFPAHLCDVFKCAMCCLSRAHSLSLLLCVLTLTPAATEAGPETLCGAELVDTLQFVCGERGFYFSKPTGYGPNARRPHNRGIVDECCFQICELRRLEMYCAPAKTSKAARSVRAQRHTDLPRGAKVAAKDRRTAAQQPDKAKHKVRAPHADAARTGPPLGVSLGMCRVRLPESGKATGRRGDEVWLVGSRARRVVGAINDCVCIMYLLKGDCSSPHRDLYLGITLHPARYVRNRFDTLLYSVSPMTNPMSVDENASMNMKVRVRPLGPYGPK</sequence>
<evidence type="ECO:0000256" key="5">
    <source>
        <dbReference type="ARBA" id="ARBA00023157"/>
    </source>
</evidence>
<dbReference type="GeneTree" id="ENSGT00940000159081"/>
<evidence type="ECO:0000256" key="9">
    <source>
        <dbReference type="SAM" id="MobiDB-lite"/>
    </source>
</evidence>
<keyword evidence="5 7" id="KW-1015">Disulfide bond</keyword>
<evidence type="ECO:0000256" key="2">
    <source>
        <dbReference type="ARBA" id="ARBA00009034"/>
    </source>
</evidence>
<dbReference type="PRINTS" id="PR00276">
    <property type="entry name" value="INSULINFAMLY"/>
</dbReference>
<evidence type="ECO:0000256" key="8">
    <source>
        <dbReference type="RuleBase" id="RU000406"/>
    </source>
</evidence>
<dbReference type="InterPro" id="IPR022341">
    <property type="entry name" value="IGF-I"/>
</dbReference>
<feature type="disulfide bond" evidence="7">
    <location>
        <begin position="50"/>
        <end position="92"/>
    </location>
</feature>
<dbReference type="FunFam" id="1.10.100.10:FF:000001">
    <property type="entry name" value="insulin-like growth factor I isoform X1"/>
    <property type="match status" value="1"/>
</dbReference>
<feature type="disulfide bond" evidence="7">
    <location>
        <begin position="62"/>
        <end position="105"/>
    </location>
</feature>
<keyword evidence="4" id="KW-0339">Growth factor</keyword>
<dbReference type="PROSITE" id="PS00262">
    <property type="entry name" value="INSULIN"/>
    <property type="match status" value="1"/>
</dbReference>
<organism evidence="12 13">
    <name type="scientific">Gadus morhua</name>
    <name type="common">Atlantic cod</name>
    <dbReference type="NCBI Taxonomy" id="8049"/>
    <lineage>
        <taxon>Eukaryota</taxon>
        <taxon>Metazoa</taxon>
        <taxon>Chordata</taxon>
        <taxon>Craniata</taxon>
        <taxon>Vertebrata</taxon>
        <taxon>Euteleostomi</taxon>
        <taxon>Actinopterygii</taxon>
        <taxon>Neopterygii</taxon>
        <taxon>Teleostei</taxon>
        <taxon>Neoteleostei</taxon>
        <taxon>Acanthomorphata</taxon>
        <taxon>Zeiogadaria</taxon>
        <taxon>Gadariae</taxon>
        <taxon>Gadiformes</taxon>
        <taxon>Gadoidei</taxon>
        <taxon>Gadidae</taxon>
        <taxon>Gadus</taxon>
    </lineage>
</organism>
<evidence type="ECO:0000259" key="11">
    <source>
        <dbReference type="SMART" id="SM00078"/>
    </source>
</evidence>
<comment type="function">
    <text evidence="6">The insulin-like growth factors, isolated from plasma, are structurally and functionally related to insulin but have a much higher growth-promoting activity. Acts as a ligand for IGF1R. Binds to the alpha subunit of IGF1R, leading to the activation of the intrinsic tyrosine kinase activity which autophosphorylates tyrosine residues in the beta subunit thus initiatiating a cascade of down-stream signaling events leading to activation of the PI3K-AKT/PKB and the Ras-MAPK pathways. Binds to integrins. Its binding to integrins and subsequent ternary complex formation with integrins and IGFR1 are essential for IGF1 signaling.</text>
</comment>
<keyword evidence="3 8" id="KW-0964">Secreted</keyword>
<evidence type="ECO:0000256" key="4">
    <source>
        <dbReference type="ARBA" id="ARBA00023030"/>
    </source>
</evidence>
<name>A0A8C5B446_GADMO</name>
<dbReference type="PANTHER" id="PTHR46845">
    <property type="entry name" value="INSULIN-LIKE GROWTH FACTOR I"/>
    <property type="match status" value="1"/>
</dbReference>
<dbReference type="GO" id="GO:0005179">
    <property type="term" value="F:hormone activity"/>
    <property type="evidence" value="ECO:0007669"/>
    <property type="project" value="InterPro"/>
</dbReference>
<evidence type="ECO:0000256" key="6">
    <source>
        <dbReference type="ARBA" id="ARBA00056939"/>
    </source>
</evidence>
<dbReference type="GO" id="GO:0043066">
    <property type="term" value="P:negative regulation of apoptotic process"/>
    <property type="evidence" value="ECO:0007669"/>
    <property type="project" value="TreeGrafter"/>
</dbReference>
<evidence type="ECO:0000256" key="7">
    <source>
        <dbReference type="PIRSR" id="PIRSR622350-50"/>
    </source>
</evidence>
<evidence type="ECO:0000256" key="10">
    <source>
        <dbReference type="SAM" id="SignalP"/>
    </source>
</evidence>
<keyword evidence="10" id="KW-0732">Signal</keyword>
<dbReference type="InterPro" id="IPR022353">
    <property type="entry name" value="Insulin_CS"/>
</dbReference>
<feature type="region of interest" description="Disordered" evidence="9">
    <location>
        <begin position="116"/>
        <end position="160"/>
    </location>
</feature>
<feature type="signal peptide" evidence="10">
    <location>
        <begin position="1"/>
        <end position="44"/>
    </location>
</feature>
<reference evidence="12" key="2">
    <citation type="submission" date="2025-09" db="UniProtKB">
        <authorList>
            <consortium name="Ensembl"/>
        </authorList>
    </citation>
    <scope>IDENTIFICATION</scope>
</reference>
<accession>A0A8C5B446</accession>
<evidence type="ECO:0000256" key="3">
    <source>
        <dbReference type="ARBA" id="ARBA00022525"/>
    </source>
</evidence>
<proteinExistence type="inferred from homology"/>
<dbReference type="InterPro" id="IPR036438">
    <property type="entry name" value="Insulin-like_sf"/>
</dbReference>
<dbReference type="GO" id="GO:0051897">
    <property type="term" value="P:positive regulation of phosphatidylinositol 3-kinase/protein kinase B signal transduction"/>
    <property type="evidence" value="ECO:0007669"/>
    <property type="project" value="TreeGrafter"/>
</dbReference>
<dbReference type="Ensembl" id="ENSGMOT00000066094.1">
    <property type="protein sequence ID" value="ENSGMOP00000041611.1"/>
    <property type="gene ID" value="ENSGMOG00000030090.1"/>
</dbReference>
<dbReference type="Proteomes" id="UP000694546">
    <property type="component" value="Chromosome 4"/>
</dbReference>